<accession>A0AAJ6VVV4</accession>
<dbReference type="AlphaFoldDB" id="A0AAJ6VVV4"/>
<feature type="compositionally biased region" description="Polar residues" evidence="2">
    <location>
        <begin position="293"/>
        <end position="320"/>
    </location>
</feature>
<proteinExistence type="predicted"/>
<feature type="coiled-coil region" evidence="1">
    <location>
        <begin position="78"/>
        <end position="105"/>
    </location>
</feature>
<evidence type="ECO:0000256" key="2">
    <source>
        <dbReference type="SAM" id="MobiDB-lite"/>
    </source>
</evidence>
<dbReference type="RefSeq" id="XP_003740455.2">
    <property type="nucleotide sequence ID" value="XM_003740407.3"/>
</dbReference>
<keyword evidence="1" id="KW-0175">Coiled coil</keyword>
<dbReference type="Proteomes" id="UP000694867">
    <property type="component" value="Unplaced"/>
</dbReference>
<evidence type="ECO:0000256" key="1">
    <source>
        <dbReference type="SAM" id="Coils"/>
    </source>
</evidence>
<organism evidence="3 4">
    <name type="scientific">Galendromus occidentalis</name>
    <name type="common">western predatory mite</name>
    <dbReference type="NCBI Taxonomy" id="34638"/>
    <lineage>
        <taxon>Eukaryota</taxon>
        <taxon>Metazoa</taxon>
        <taxon>Ecdysozoa</taxon>
        <taxon>Arthropoda</taxon>
        <taxon>Chelicerata</taxon>
        <taxon>Arachnida</taxon>
        <taxon>Acari</taxon>
        <taxon>Parasitiformes</taxon>
        <taxon>Mesostigmata</taxon>
        <taxon>Gamasina</taxon>
        <taxon>Phytoseioidea</taxon>
        <taxon>Phytoseiidae</taxon>
        <taxon>Typhlodrominae</taxon>
        <taxon>Galendromus</taxon>
    </lineage>
</organism>
<evidence type="ECO:0000313" key="3">
    <source>
        <dbReference type="Proteomes" id="UP000694867"/>
    </source>
</evidence>
<dbReference type="GeneID" id="100900534"/>
<name>A0AAJ6VVV4_9ACAR</name>
<evidence type="ECO:0000313" key="4">
    <source>
        <dbReference type="RefSeq" id="XP_003740455.2"/>
    </source>
</evidence>
<sequence>MDSLDSSTRHELSKLGYSLARNGSVSHIVRTLLKDLSRFRNVSEDLSQLSRRNNDLSLAAMLYKTQLEEKDAELKILSKKFDGEKEALEEKIRNLEEMLPRTVEVPKSNILQTLGVSQTDREALDLLRYADKKLHELENTNRTLMSQLDRNVTNSGLLINKIKLRDSEIQRLTQLVNSGSCNFGVGSGNAQIQVLREQNARLQSEIDEIRGRAIESSTNHDFKAELATAIEERRELARQLDHYTSKLTALQKLLHKYEHELKMARLERDNALAADKPTENAATSTEPLRGNIQDENGNVTNYGTESSMAKQRPSRNNENSIPGDRSEKLAAYEKKISKLLRDLSTLQDAVAKKDQEITQLRGEIAIVGLAHEENLRLRAEVSSLRKSATEFRNEIRQLRGHVKDFSANAARAADAVHGSATVVHSRAQSPHEEELPHLVEKASGKSANPSSGINGCRSQCEKSASASLETPALLEKVALLECEMRRLQAQAALDIENRLRTETRLREMEQNPPKKFRGLLKIDGGVMRTEFEMQADAPDR</sequence>
<protein>
    <submittedName>
        <fullName evidence="4">Centrosomal protein of 128 kDa</fullName>
    </submittedName>
</protein>
<feature type="coiled-coil region" evidence="1">
    <location>
        <begin position="329"/>
        <end position="363"/>
    </location>
</feature>
<dbReference type="KEGG" id="goe:100900534"/>
<keyword evidence="3" id="KW-1185">Reference proteome</keyword>
<feature type="region of interest" description="Disordered" evidence="2">
    <location>
        <begin position="271"/>
        <end position="326"/>
    </location>
</feature>
<reference evidence="4" key="1">
    <citation type="submission" date="2025-08" db="UniProtKB">
        <authorList>
            <consortium name="RefSeq"/>
        </authorList>
    </citation>
    <scope>IDENTIFICATION</scope>
</reference>
<gene>
    <name evidence="4" type="primary">LOC100900534</name>
</gene>